<keyword evidence="2" id="KW-1185">Reference proteome</keyword>
<reference evidence="1 2" key="1">
    <citation type="journal article" date="2023" name="Hortic Res">
        <title>Pangenome of water caltrop reveals structural variations and asymmetric subgenome divergence after allopolyploidization.</title>
        <authorList>
            <person name="Zhang X."/>
            <person name="Chen Y."/>
            <person name="Wang L."/>
            <person name="Yuan Y."/>
            <person name="Fang M."/>
            <person name="Shi L."/>
            <person name="Lu R."/>
            <person name="Comes H.P."/>
            <person name="Ma Y."/>
            <person name="Chen Y."/>
            <person name="Huang G."/>
            <person name="Zhou Y."/>
            <person name="Zheng Z."/>
            <person name="Qiu Y."/>
        </authorList>
    </citation>
    <scope>NUCLEOTIDE SEQUENCE [LARGE SCALE GENOMIC DNA]</scope>
    <source>
        <tissue evidence="1">Roots</tissue>
    </source>
</reference>
<sequence>MDSEVDIVLDSQAMVIAAMGDGNLTGIPSFGGMRAEEKLGGGGKACYNGYFGGLQSREGRRRIRNKRNPPAIFSPQLISCSLMSPSSHVGCAMEWPSHCSIAIASEDLNDLM</sequence>
<accession>A0AAN7KTE9</accession>
<evidence type="ECO:0000313" key="1">
    <source>
        <dbReference type="EMBL" id="KAK4773097.1"/>
    </source>
</evidence>
<comment type="caution">
    <text evidence="1">The sequence shown here is derived from an EMBL/GenBank/DDBJ whole genome shotgun (WGS) entry which is preliminary data.</text>
</comment>
<proteinExistence type="predicted"/>
<protein>
    <submittedName>
        <fullName evidence="1">Uncharacterized protein</fullName>
    </submittedName>
</protein>
<evidence type="ECO:0000313" key="2">
    <source>
        <dbReference type="Proteomes" id="UP001345219"/>
    </source>
</evidence>
<gene>
    <name evidence="1" type="ORF">SAY87_028116</name>
</gene>
<dbReference type="AlphaFoldDB" id="A0AAN7KTE9"/>
<name>A0AAN7KTE9_9MYRT</name>
<dbReference type="Proteomes" id="UP001345219">
    <property type="component" value="Chromosome 22"/>
</dbReference>
<organism evidence="1 2">
    <name type="scientific">Trapa incisa</name>
    <dbReference type="NCBI Taxonomy" id="236973"/>
    <lineage>
        <taxon>Eukaryota</taxon>
        <taxon>Viridiplantae</taxon>
        <taxon>Streptophyta</taxon>
        <taxon>Embryophyta</taxon>
        <taxon>Tracheophyta</taxon>
        <taxon>Spermatophyta</taxon>
        <taxon>Magnoliopsida</taxon>
        <taxon>eudicotyledons</taxon>
        <taxon>Gunneridae</taxon>
        <taxon>Pentapetalae</taxon>
        <taxon>rosids</taxon>
        <taxon>malvids</taxon>
        <taxon>Myrtales</taxon>
        <taxon>Lythraceae</taxon>
        <taxon>Trapa</taxon>
    </lineage>
</organism>
<dbReference type="EMBL" id="JAXIOK010000004">
    <property type="protein sequence ID" value="KAK4773097.1"/>
    <property type="molecule type" value="Genomic_DNA"/>
</dbReference>